<comment type="subcellular location">
    <subcellularLocation>
        <location evidence="1">Membrane</location>
        <topology evidence="1">Multi-pass membrane protein</topology>
    </subcellularLocation>
</comment>
<evidence type="ECO:0000256" key="6">
    <source>
        <dbReference type="SAM" id="MobiDB-lite"/>
    </source>
</evidence>
<evidence type="ECO:0000313" key="10">
    <source>
        <dbReference type="Proteomes" id="UP001194746"/>
    </source>
</evidence>
<feature type="transmembrane region" description="Helical" evidence="7">
    <location>
        <begin position="343"/>
        <end position="363"/>
    </location>
</feature>
<feature type="transmembrane region" description="Helical" evidence="7">
    <location>
        <begin position="370"/>
        <end position="391"/>
    </location>
</feature>
<dbReference type="InterPro" id="IPR011701">
    <property type="entry name" value="MFS"/>
</dbReference>
<evidence type="ECO:0000256" key="5">
    <source>
        <dbReference type="ARBA" id="ARBA00023136"/>
    </source>
</evidence>
<dbReference type="PANTHER" id="PTHR43791">
    <property type="entry name" value="PERMEASE-RELATED"/>
    <property type="match status" value="1"/>
</dbReference>
<keyword evidence="3 7" id="KW-0812">Transmembrane</keyword>
<evidence type="ECO:0000256" key="3">
    <source>
        <dbReference type="ARBA" id="ARBA00022692"/>
    </source>
</evidence>
<dbReference type="Proteomes" id="UP001194746">
    <property type="component" value="Unassembled WGS sequence"/>
</dbReference>
<keyword evidence="4 7" id="KW-1133">Transmembrane helix</keyword>
<feature type="transmembrane region" description="Helical" evidence="7">
    <location>
        <begin position="165"/>
        <end position="186"/>
    </location>
</feature>
<reference evidence="9" key="2">
    <citation type="submission" date="2020-02" db="EMBL/GenBank/DDBJ databases">
        <authorList>
            <person name="Gilchrist C.L.M."/>
            <person name="Chooi Y.-H."/>
        </authorList>
    </citation>
    <scope>NUCLEOTIDE SEQUENCE</scope>
    <source>
        <strain evidence="9">MST-FP2251</strain>
    </source>
</reference>
<comment type="caution">
    <text evidence="9">The sequence shown here is derived from an EMBL/GenBank/DDBJ whole genome shotgun (WGS) entry which is preliminary data.</text>
</comment>
<keyword evidence="5 7" id="KW-0472">Membrane</keyword>
<evidence type="ECO:0000256" key="7">
    <source>
        <dbReference type="SAM" id="Phobius"/>
    </source>
</evidence>
<protein>
    <recommendedName>
        <fullName evidence="8">Major facilitator superfamily (MFS) profile domain-containing protein</fullName>
    </recommendedName>
</protein>
<dbReference type="AlphaFoldDB" id="A0AAD4CGZ7"/>
<evidence type="ECO:0000256" key="1">
    <source>
        <dbReference type="ARBA" id="ARBA00004141"/>
    </source>
</evidence>
<dbReference type="FunFam" id="1.20.1250.20:FF:000364">
    <property type="entry name" value="MFS general substrate transporter"/>
    <property type="match status" value="1"/>
</dbReference>
<name>A0AAD4CGZ7_ASPNN</name>
<evidence type="ECO:0000259" key="8">
    <source>
        <dbReference type="PROSITE" id="PS50850"/>
    </source>
</evidence>
<feature type="transmembrane region" description="Helical" evidence="7">
    <location>
        <begin position="397"/>
        <end position="415"/>
    </location>
</feature>
<dbReference type="InterPro" id="IPR020846">
    <property type="entry name" value="MFS_dom"/>
</dbReference>
<dbReference type="Gene3D" id="1.20.1250.20">
    <property type="entry name" value="MFS general substrate transporter like domains"/>
    <property type="match status" value="2"/>
</dbReference>
<feature type="transmembrane region" description="Helical" evidence="7">
    <location>
        <begin position="64"/>
        <end position="81"/>
    </location>
</feature>
<dbReference type="EMBL" id="VCAU01000079">
    <property type="protein sequence ID" value="KAF9886341.1"/>
    <property type="molecule type" value="Genomic_DNA"/>
</dbReference>
<keyword evidence="10" id="KW-1185">Reference proteome</keyword>
<accession>A0AAD4CGZ7</accession>
<dbReference type="PANTHER" id="PTHR43791:SF54">
    <property type="entry name" value="MAJOR FACILITATOR SUPERFAMILY (MFS) PROFILE DOMAIN-CONTAINING PROTEIN-RELATED"/>
    <property type="match status" value="1"/>
</dbReference>
<feature type="compositionally biased region" description="Basic and acidic residues" evidence="6">
    <location>
        <begin position="10"/>
        <end position="21"/>
    </location>
</feature>
<feature type="transmembrane region" description="Helical" evidence="7">
    <location>
        <begin position="198"/>
        <end position="217"/>
    </location>
</feature>
<feature type="domain" description="Major facilitator superfamily (MFS) profile" evidence="8">
    <location>
        <begin position="68"/>
        <end position="495"/>
    </location>
</feature>
<feature type="transmembrane region" description="Helical" evidence="7">
    <location>
        <begin position="435"/>
        <end position="456"/>
    </location>
</feature>
<dbReference type="PROSITE" id="PS50850">
    <property type="entry name" value="MFS"/>
    <property type="match status" value="1"/>
</dbReference>
<feature type="transmembrane region" description="Helical" evidence="7">
    <location>
        <begin position="297"/>
        <end position="323"/>
    </location>
</feature>
<dbReference type="InterPro" id="IPR036259">
    <property type="entry name" value="MFS_trans_sf"/>
</dbReference>
<dbReference type="SUPFAM" id="SSF103473">
    <property type="entry name" value="MFS general substrate transporter"/>
    <property type="match status" value="1"/>
</dbReference>
<feature type="transmembrane region" description="Helical" evidence="7">
    <location>
        <begin position="229"/>
        <end position="251"/>
    </location>
</feature>
<dbReference type="GO" id="GO:0022857">
    <property type="term" value="F:transmembrane transporter activity"/>
    <property type="evidence" value="ECO:0007669"/>
    <property type="project" value="InterPro"/>
</dbReference>
<gene>
    <name evidence="9" type="ORF">FE257_011600</name>
</gene>
<proteinExistence type="predicted"/>
<sequence length="526" mass="58705">MNPQRNQHSSVEESQKEHELVVHDESVPRVVTIDNIRVLGLDPDDEEFYLNYPSNDRRKIIRKIDVRLVPMLALLYLLSHLDRANIGNAKIEGLAKDLQLGGLQWNTVLSVFFIPYILLEIPSNMVLKRVKRPSFYLGVLILAWGVIMTLTGVVQNFAGLLVTRILLGVFESGFFPGAVYLCSFWYMPKELSTRLACFYCASALSGAFSGLLAAGIAKMDGVGGYEGWRWIFILEGLVTVMVGIASFFLLIDTPSLSGSWLEPQEIRYLELQLFIKDGGTFNATEGTSRRRRLLKDLIAVLTNWKMYILGYILLCQTACSYGTKFTLPTITKAMGFNNTDAQLLTVPPYIAGAISAVCFSLVSDRFHWRMPFVVIPLAMVTIGYSIVLSLHGRLGEHFGIAFFALIFVCMGLYPVHPATSAWTANNLPSSEQRAIGLAFNICVGNIGGIIGSFMYIDKEAPAYYTGFGLSTALAASSLIMAIFLDLHYYLENRKRAGMSEDDIRERYSWDELANLGEKSPLFIYTL</sequence>
<feature type="region of interest" description="Disordered" evidence="6">
    <location>
        <begin position="1"/>
        <end position="21"/>
    </location>
</feature>
<evidence type="ECO:0000256" key="2">
    <source>
        <dbReference type="ARBA" id="ARBA00022448"/>
    </source>
</evidence>
<organism evidence="9 10">
    <name type="scientific">Aspergillus nanangensis</name>
    <dbReference type="NCBI Taxonomy" id="2582783"/>
    <lineage>
        <taxon>Eukaryota</taxon>
        <taxon>Fungi</taxon>
        <taxon>Dikarya</taxon>
        <taxon>Ascomycota</taxon>
        <taxon>Pezizomycotina</taxon>
        <taxon>Eurotiomycetes</taxon>
        <taxon>Eurotiomycetidae</taxon>
        <taxon>Eurotiales</taxon>
        <taxon>Aspergillaceae</taxon>
        <taxon>Aspergillus</taxon>
        <taxon>Aspergillus subgen. Circumdati</taxon>
    </lineage>
</organism>
<evidence type="ECO:0000256" key="4">
    <source>
        <dbReference type="ARBA" id="ARBA00022989"/>
    </source>
</evidence>
<feature type="transmembrane region" description="Helical" evidence="7">
    <location>
        <begin position="101"/>
        <end position="121"/>
    </location>
</feature>
<feature type="transmembrane region" description="Helical" evidence="7">
    <location>
        <begin position="133"/>
        <end position="153"/>
    </location>
</feature>
<dbReference type="GO" id="GO:0016020">
    <property type="term" value="C:membrane"/>
    <property type="evidence" value="ECO:0007669"/>
    <property type="project" value="UniProtKB-SubCell"/>
</dbReference>
<dbReference type="Pfam" id="PF07690">
    <property type="entry name" value="MFS_1"/>
    <property type="match status" value="1"/>
</dbReference>
<reference evidence="9" key="1">
    <citation type="journal article" date="2019" name="Beilstein J. Org. Chem.">
        <title>Nanangenines: drimane sesquiterpenoids as the dominant metabolite cohort of a novel Australian fungus, Aspergillus nanangensis.</title>
        <authorList>
            <person name="Lacey H.J."/>
            <person name="Gilchrist C.L.M."/>
            <person name="Crombie A."/>
            <person name="Kalaitzis J.A."/>
            <person name="Vuong D."/>
            <person name="Rutledge P.J."/>
            <person name="Turner P."/>
            <person name="Pitt J.I."/>
            <person name="Lacey E."/>
            <person name="Chooi Y.H."/>
            <person name="Piggott A.M."/>
        </authorList>
    </citation>
    <scope>NUCLEOTIDE SEQUENCE</scope>
    <source>
        <strain evidence="9">MST-FP2251</strain>
    </source>
</reference>
<dbReference type="FunFam" id="1.20.1250.20:FF:000034">
    <property type="entry name" value="MFS general substrate transporter"/>
    <property type="match status" value="1"/>
</dbReference>
<keyword evidence="2" id="KW-0813">Transport</keyword>
<evidence type="ECO:0000313" key="9">
    <source>
        <dbReference type="EMBL" id="KAF9886341.1"/>
    </source>
</evidence>
<feature type="transmembrane region" description="Helical" evidence="7">
    <location>
        <begin position="462"/>
        <end position="490"/>
    </location>
</feature>